<dbReference type="SUPFAM" id="SSF53474">
    <property type="entry name" value="alpha/beta-Hydrolases"/>
    <property type="match status" value="1"/>
</dbReference>
<organism evidence="3 4">
    <name type="scientific">Rhizophagus irregularis (strain DAOM 197198w)</name>
    <name type="common">Glomus intraradices</name>
    <dbReference type="NCBI Taxonomy" id="1432141"/>
    <lineage>
        <taxon>Eukaryota</taxon>
        <taxon>Fungi</taxon>
        <taxon>Fungi incertae sedis</taxon>
        <taxon>Mucoromycota</taxon>
        <taxon>Glomeromycotina</taxon>
        <taxon>Glomeromycetes</taxon>
        <taxon>Glomerales</taxon>
        <taxon>Glomeraceae</taxon>
        <taxon>Rhizophagus</taxon>
    </lineage>
</organism>
<keyword evidence="1" id="KW-0472">Membrane</keyword>
<comment type="caution">
    <text evidence="3">The sequence shown here is derived from an EMBL/GenBank/DDBJ whole genome shotgun (WGS) entry which is preliminary data.</text>
</comment>
<dbReference type="HOGENOM" id="CLU_035449_0_0_1"/>
<dbReference type="InterPro" id="IPR029058">
    <property type="entry name" value="AB_hydrolase_fold"/>
</dbReference>
<feature type="domain" description="Fungal lipase-type" evidence="2">
    <location>
        <begin position="249"/>
        <end position="422"/>
    </location>
</feature>
<dbReference type="OMA" id="GIFWSET"/>
<dbReference type="Gene3D" id="3.40.50.1820">
    <property type="entry name" value="alpha/beta hydrolase"/>
    <property type="match status" value="1"/>
</dbReference>
<dbReference type="CDD" id="cd00519">
    <property type="entry name" value="Lipase_3"/>
    <property type="match status" value="1"/>
</dbReference>
<dbReference type="InterPro" id="IPR002921">
    <property type="entry name" value="Fungal_lipase-type"/>
</dbReference>
<protein>
    <recommendedName>
        <fullName evidence="2">Fungal lipase-type domain-containing protein</fullName>
    </recommendedName>
</protein>
<feature type="transmembrane region" description="Helical" evidence="1">
    <location>
        <begin position="76"/>
        <end position="100"/>
    </location>
</feature>
<sequence>MDSEKTAPNNVIEKIDRPHIVDLENTPKGIIPESFENVPLIYPSVNYLIYFIRTLQHLFLTLLFDWTNIITSPINFLLTFVFFPVVAIGLFLLEIILRFISFMKWDVNDDESVIQSWSRLTSNSELLVKNLRLGIKALDELPNKYRKGFDLNGAQFLLYLSAILQERDEKKVTEAYRMISQLKKSLKKDKNPDDEQKIRKIYEILKESESGIHKQLEEFGIKFTSLSELNTLGGPYAGMFWSDEGNFIVIALKGTTPTSFNDWLTNATFQRMDARSYLFGEVHEGFYIQLFPADEYDSIRVDRRCPATRIIDAVRIKAESIRKRNRDNNHKTPEDTPLVNIYVTGHSLGGALATLLYARLMKSPQSLGKDCLLRDGTVFASPSIGDNDFSAEFSSLSNKSNDEYKTLWRIVCDNDIVPRVPIGHHHPKFRRYTKKIHIMNYFHVGNEVRFYQDGSTPSSMNNIFTDDKELIFIERGLSWKDWRGLFGFYDPFDHAKHDKKATFERKLNDKLYSYEKFLVGPLSPFRNHMSHRYFAALEKSREFFDKGDVNFKDKHVPGENIV</sequence>
<evidence type="ECO:0000259" key="2">
    <source>
        <dbReference type="Pfam" id="PF01764"/>
    </source>
</evidence>
<keyword evidence="1" id="KW-0812">Transmembrane</keyword>
<dbReference type="Pfam" id="PF01764">
    <property type="entry name" value="Lipase_3"/>
    <property type="match status" value="1"/>
</dbReference>
<accession>A0A015LX30</accession>
<name>A0A015LX30_RHIIW</name>
<dbReference type="Proteomes" id="UP000022910">
    <property type="component" value="Unassembled WGS sequence"/>
</dbReference>
<dbReference type="AlphaFoldDB" id="A0A015LX30"/>
<reference evidence="3 4" key="1">
    <citation type="submission" date="2014-02" db="EMBL/GenBank/DDBJ databases">
        <title>Single nucleus genome sequencing reveals high similarity among nuclei of an endomycorrhizal fungus.</title>
        <authorList>
            <person name="Lin K."/>
            <person name="Geurts R."/>
            <person name="Zhang Z."/>
            <person name="Limpens E."/>
            <person name="Saunders D.G."/>
            <person name="Mu D."/>
            <person name="Pang E."/>
            <person name="Cao H."/>
            <person name="Cha H."/>
            <person name="Lin T."/>
            <person name="Zhou Q."/>
            <person name="Shang Y."/>
            <person name="Li Y."/>
            <person name="Ivanov S."/>
            <person name="Sharma T."/>
            <person name="Velzen R.V."/>
            <person name="Ruijter N.D."/>
            <person name="Aanen D.K."/>
            <person name="Win J."/>
            <person name="Kamoun S."/>
            <person name="Bisseling T."/>
            <person name="Huang S."/>
        </authorList>
    </citation>
    <scope>NUCLEOTIDE SEQUENCE [LARGE SCALE GENOMIC DNA]</scope>
    <source>
        <strain evidence="4">DAOM197198w</strain>
    </source>
</reference>
<proteinExistence type="predicted"/>
<evidence type="ECO:0000313" key="4">
    <source>
        <dbReference type="Proteomes" id="UP000022910"/>
    </source>
</evidence>
<dbReference type="EMBL" id="JEMT01011596">
    <property type="protein sequence ID" value="EXX77236.1"/>
    <property type="molecule type" value="Genomic_DNA"/>
</dbReference>
<dbReference type="GO" id="GO:0006629">
    <property type="term" value="P:lipid metabolic process"/>
    <property type="evidence" value="ECO:0007669"/>
    <property type="project" value="InterPro"/>
</dbReference>
<dbReference type="OrthoDB" id="426718at2759"/>
<dbReference type="PANTHER" id="PTHR45856">
    <property type="entry name" value="ALPHA/BETA-HYDROLASES SUPERFAMILY PROTEIN"/>
    <property type="match status" value="1"/>
</dbReference>
<evidence type="ECO:0000313" key="3">
    <source>
        <dbReference type="EMBL" id="EXX77236.1"/>
    </source>
</evidence>
<gene>
    <name evidence="3" type="ORF">RirG_025600</name>
</gene>
<keyword evidence="4" id="KW-1185">Reference proteome</keyword>
<evidence type="ECO:0000256" key="1">
    <source>
        <dbReference type="SAM" id="Phobius"/>
    </source>
</evidence>
<dbReference type="InterPro" id="IPR051218">
    <property type="entry name" value="Sec_MonoDiacylglyc_Lipase"/>
</dbReference>
<keyword evidence="1" id="KW-1133">Transmembrane helix</keyword>
<dbReference type="PANTHER" id="PTHR45856:SF24">
    <property type="entry name" value="FUNGAL LIPASE-LIKE DOMAIN-CONTAINING PROTEIN"/>
    <property type="match status" value="1"/>
</dbReference>